<accession>F3YWP7</accession>
<dbReference type="SUPFAM" id="SSF55129">
    <property type="entry name" value="Ribosomal protein L30p/L7e"/>
    <property type="match status" value="1"/>
</dbReference>
<dbReference type="GO" id="GO:0022625">
    <property type="term" value="C:cytosolic large ribosomal subunit"/>
    <property type="evidence" value="ECO:0007669"/>
    <property type="project" value="TreeGrafter"/>
</dbReference>
<dbReference type="CDD" id="cd01658">
    <property type="entry name" value="Ribosomal_L30"/>
    <property type="match status" value="1"/>
</dbReference>
<dbReference type="InterPro" id="IPR036919">
    <property type="entry name" value="Ribo_uL30_ferredoxin-like_sf"/>
</dbReference>
<evidence type="ECO:0000256" key="3">
    <source>
        <dbReference type="ARBA" id="ARBA00022980"/>
    </source>
</evidence>
<evidence type="ECO:0000256" key="2">
    <source>
        <dbReference type="ARBA" id="ARBA00011838"/>
    </source>
</evidence>
<evidence type="ECO:0000259" key="6">
    <source>
        <dbReference type="Pfam" id="PF00327"/>
    </source>
</evidence>
<protein>
    <recommendedName>
        <fullName evidence="5">50S ribosomal protein L30</fullName>
    </recommendedName>
</protein>
<comment type="subunit">
    <text evidence="2">Part of the 50S ribosomal subunit.</text>
</comment>
<evidence type="ECO:0000313" key="7">
    <source>
        <dbReference type="EMBL" id="EGJ50540.1"/>
    </source>
</evidence>
<proteinExistence type="inferred from homology"/>
<dbReference type="Gene3D" id="3.30.1390.20">
    <property type="entry name" value="Ribosomal protein L30, ferredoxin-like fold domain"/>
    <property type="match status" value="1"/>
</dbReference>
<feature type="domain" description="Large ribosomal subunit protein uL30-like ferredoxin-like fold" evidence="6">
    <location>
        <begin position="2"/>
        <end position="51"/>
    </location>
</feature>
<gene>
    <name evidence="7" type="ORF">Desaf_2212</name>
</gene>
<evidence type="ECO:0000256" key="4">
    <source>
        <dbReference type="ARBA" id="ARBA00023274"/>
    </source>
</evidence>
<keyword evidence="8" id="KW-1185">Reference proteome</keyword>
<dbReference type="EMBL" id="CP003221">
    <property type="protein sequence ID" value="EGJ50540.1"/>
    <property type="molecule type" value="Genomic_DNA"/>
</dbReference>
<dbReference type="Pfam" id="PF00327">
    <property type="entry name" value="Ribosomal_L30"/>
    <property type="match status" value="1"/>
</dbReference>
<dbReference type="GO" id="GO:0006412">
    <property type="term" value="P:translation"/>
    <property type="evidence" value="ECO:0007669"/>
    <property type="project" value="InterPro"/>
</dbReference>
<keyword evidence="3 7" id="KW-0689">Ribosomal protein</keyword>
<evidence type="ECO:0000256" key="1">
    <source>
        <dbReference type="ARBA" id="ARBA00007594"/>
    </source>
</evidence>
<dbReference type="PANTHER" id="PTHR15892:SF2">
    <property type="entry name" value="LARGE RIBOSOMAL SUBUNIT PROTEIN UL30M"/>
    <property type="match status" value="1"/>
</dbReference>
<sequence length="55" mass="6138">MKVKLIKSKIGCTPKQRATLEALGLRKIRQVHELPDNGATRGMIMQVAHLVEVTE</sequence>
<dbReference type="InterPro" id="IPR005996">
    <property type="entry name" value="Ribosomal_uL30_bac-type"/>
</dbReference>
<reference evidence="7 8" key="1">
    <citation type="journal article" date="2011" name="J. Bacteriol.">
        <title>Genome sequence of the mercury-methylating and pleomorphic Desulfovibrio africanus Strain Walvis Bay.</title>
        <authorList>
            <person name="Brown S.D."/>
            <person name="Wall J.D."/>
            <person name="Kucken A.M."/>
            <person name="Gilmour C.C."/>
            <person name="Podar M."/>
            <person name="Brandt C.C."/>
            <person name="Teshima H."/>
            <person name="Detter J.C."/>
            <person name="Han C.S."/>
            <person name="Land M.L."/>
            <person name="Lucas S."/>
            <person name="Han J."/>
            <person name="Pennacchio L."/>
            <person name="Nolan M."/>
            <person name="Pitluck S."/>
            <person name="Woyke T."/>
            <person name="Goodwin L."/>
            <person name="Palumbo A.V."/>
            <person name="Elias D.A."/>
        </authorList>
    </citation>
    <scope>NUCLEOTIDE SEQUENCE [LARGE SCALE GENOMIC DNA]</scope>
    <source>
        <strain evidence="7 8">Walvis Bay</strain>
    </source>
</reference>
<dbReference type="PANTHER" id="PTHR15892">
    <property type="entry name" value="MITOCHONDRIAL RIBOSOMAL PROTEIN L30"/>
    <property type="match status" value="1"/>
</dbReference>
<evidence type="ECO:0000256" key="5">
    <source>
        <dbReference type="ARBA" id="ARBA00035492"/>
    </source>
</evidence>
<dbReference type="PIRSF" id="PIRSF002211">
    <property type="entry name" value="Ribosomal_L30_bac-type"/>
    <property type="match status" value="1"/>
</dbReference>
<dbReference type="InterPro" id="IPR016082">
    <property type="entry name" value="Ribosomal_uL30_ferredoxin-like"/>
</dbReference>
<dbReference type="NCBIfam" id="TIGR01308">
    <property type="entry name" value="rpmD_bact"/>
    <property type="match status" value="1"/>
</dbReference>
<organism evidence="7 8">
    <name type="scientific">Desulfocurvibacter africanus subsp. africanus str. Walvis Bay</name>
    <dbReference type="NCBI Taxonomy" id="690850"/>
    <lineage>
        <taxon>Bacteria</taxon>
        <taxon>Pseudomonadati</taxon>
        <taxon>Thermodesulfobacteriota</taxon>
        <taxon>Desulfovibrionia</taxon>
        <taxon>Desulfovibrionales</taxon>
        <taxon>Desulfovibrionaceae</taxon>
        <taxon>Desulfocurvibacter</taxon>
    </lineage>
</organism>
<dbReference type="HOGENOM" id="CLU_131047_1_3_7"/>
<dbReference type="Proteomes" id="UP000007844">
    <property type="component" value="Chromosome"/>
</dbReference>
<dbReference type="HAMAP" id="MF_01371_B">
    <property type="entry name" value="Ribosomal_uL30_B"/>
    <property type="match status" value="1"/>
</dbReference>
<dbReference type="KEGG" id="daf:Desaf_2212"/>
<dbReference type="STRING" id="690850.Desaf_2212"/>
<name>F3YWP7_DESAF</name>
<dbReference type="RefSeq" id="WP_005984468.1">
    <property type="nucleotide sequence ID" value="NC_016629.1"/>
</dbReference>
<dbReference type="AlphaFoldDB" id="F3YWP7"/>
<keyword evidence="4" id="KW-0687">Ribonucleoprotein</keyword>
<comment type="similarity">
    <text evidence="1">Belongs to the universal ribosomal protein uL30 family.</text>
</comment>
<dbReference type="GO" id="GO:0003735">
    <property type="term" value="F:structural constituent of ribosome"/>
    <property type="evidence" value="ECO:0007669"/>
    <property type="project" value="InterPro"/>
</dbReference>
<evidence type="ECO:0000313" key="8">
    <source>
        <dbReference type="Proteomes" id="UP000007844"/>
    </source>
</evidence>
<dbReference type="eggNOG" id="COG1841">
    <property type="taxonomic scope" value="Bacteria"/>
</dbReference>